<dbReference type="EMBL" id="MNCJ02000327">
    <property type="protein sequence ID" value="KAF5778625.1"/>
    <property type="molecule type" value="Genomic_DNA"/>
</dbReference>
<protein>
    <submittedName>
        <fullName evidence="2">Uncharacterized protein</fullName>
    </submittedName>
</protein>
<evidence type="ECO:0000313" key="2">
    <source>
        <dbReference type="EMBL" id="KAF5778625.1"/>
    </source>
</evidence>
<accession>A0A9K3MWS1</accession>
<keyword evidence="3" id="KW-1185">Reference proteome</keyword>
<comment type="caution">
    <text evidence="2">The sequence shown here is derived from an EMBL/GenBank/DDBJ whole genome shotgun (WGS) entry which is preliminary data.</text>
</comment>
<reference evidence="2" key="1">
    <citation type="journal article" date="2017" name="Nature">
        <title>The sunflower genome provides insights into oil metabolism, flowering and Asterid evolution.</title>
        <authorList>
            <person name="Badouin H."/>
            <person name="Gouzy J."/>
            <person name="Grassa C.J."/>
            <person name="Murat F."/>
            <person name="Staton S.E."/>
            <person name="Cottret L."/>
            <person name="Lelandais-Briere C."/>
            <person name="Owens G.L."/>
            <person name="Carrere S."/>
            <person name="Mayjonade B."/>
            <person name="Legrand L."/>
            <person name="Gill N."/>
            <person name="Kane N.C."/>
            <person name="Bowers J.E."/>
            <person name="Hubner S."/>
            <person name="Bellec A."/>
            <person name="Berard A."/>
            <person name="Berges H."/>
            <person name="Blanchet N."/>
            <person name="Boniface M.C."/>
            <person name="Brunel D."/>
            <person name="Catrice O."/>
            <person name="Chaidir N."/>
            <person name="Claudel C."/>
            <person name="Donnadieu C."/>
            <person name="Faraut T."/>
            <person name="Fievet G."/>
            <person name="Helmstetter N."/>
            <person name="King M."/>
            <person name="Knapp S.J."/>
            <person name="Lai Z."/>
            <person name="Le Paslier M.C."/>
            <person name="Lippi Y."/>
            <person name="Lorenzon L."/>
            <person name="Mandel J.R."/>
            <person name="Marage G."/>
            <person name="Marchand G."/>
            <person name="Marquand E."/>
            <person name="Bret-Mestries E."/>
            <person name="Morien E."/>
            <person name="Nambeesan S."/>
            <person name="Nguyen T."/>
            <person name="Pegot-Espagnet P."/>
            <person name="Pouilly N."/>
            <person name="Raftis F."/>
            <person name="Sallet E."/>
            <person name="Schiex T."/>
            <person name="Thomas J."/>
            <person name="Vandecasteele C."/>
            <person name="Vares D."/>
            <person name="Vear F."/>
            <person name="Vautrin S."/>
            <person name="Crespi M."/>
            <person name="Mangin B."/>
            <person name="Burke J.M."/>
            <person name="Salse J."/>
            <person name="Munos S."/>
            <person name="Vincourt P."/>
            <person name="Rieseberg L.H."/>
            <person name="Langlade N.B."/>
        </authorList>
    </citation>
    <scope>NUCLEOTIDE SEQUENCE</scope>
    <source>
        <tissue evidence="2">Leaves</tissue>
    </source>
</reference>
<dbReference type="AlphaFoldDB" id="A0A9K3MWS1"/>
<feature type="region of interest" description="Disordered" evidence="1">
    <location>
        <begin position="1"/>
        <end position="32"/>
    </location>
</feature>
<name>A0A9K3MWS1_HELAN</name>
<dbReference type="Proteomes" id="UP000215914">
    <property type="component" value="Unassembled WGS sequence"/>
</dbReference>
<organism evidence="2 3">
    <name type="scientific">Helianthus annuus</name>
    <name type="common">Common sunflower</name>
    <dbReference type="NCBI Taxonomy" id="4232"/>
    <lineage>
        <taxon>Eukaryota</taxon>
        <taxon>Viridiplantae</taxon>
        <taxon>Streptophyta</taxon>
        <taxon>Embryophyta</taxon>
        <taxon>Tracheophyta</taxon>
        <taxon>Spermatophyta</taxon>
        <taxon>Magnoliopsida</taxon>
        <taxon>eudicotyledons</taxon>
        <taxon>Gunneridae</taxon>
        <taxon>Pentapetalae</taxon>
        <taxon>asterids</taxon>
        <taxon>campanulids</taxon>
        <taxon>Asterales</taxon>
        <taxon>Asteraceae</taxon>
        <taxon>Asteroideae</taxon>
        <taxon>Heliantheae alliance</taxon>
        <taxon>Heliantheae</taxon>
        <taxon>Helianthus</taxon>
    </lineage>
</organism>
<sequence length="61" mass="6651">MSLTKVRPRTEPVRQGKLRSYGGGADHGLRPASSPWLRTCPVMIVVVSHEDVDFLPPAAPL</sequence>
<gene>
    <name evidence="2" type="ORF">HanXRQr2_Chr12g0549671</name>
</gene>
<reference evidence="2" key="2">
    <citation type="submission" date="2020-06" db="EMBL/GenBank/DDBJ databases">
        <title>Helianthus annuus Genome sequencing and assembly Release 2.</title>
        <authorList>
            <person name="Gouzy J."/>
            <person name="Langlade N."/>
            <person name="Munos S."/>
        </authorList>
    </citation>
    <scope>NUCLEOTIDE SEQUENCE</scope>
    <source>
        <tissue evidence="2">Leaves</tissue>
    </source>
</reference>
<evidence type="ECO:0000256" key="1">
    <source>
        <dbReference type="SAM" id="MobiDB-lite"/>
    </source>
</evidence>
<proteinExistence type="predicted"/>
<dbReference type="Gramene" id="mRNA:HanXRQr2_Chr12g0549671">
    <property type="protein sequence ID" value="mRNA:HanXRQr2_Chr12g0549671"/>
    <property type="gene ID" value="HanXRQr2_Chr12g0549671"/>
</dbReference>
<evidence type="ECO:0000313" key="3">
    <source>
        <dbReference type="Proteomes" id="UP000215914"/>
    </source>
</evidence>